<dbReference type="PANTHER" id="PTHR43742:SF6">
    <property type="entry name" value="OXIDOREDUCTASE YYAE-RELATED"/>
    <property type="match status" value="1"/>
</dbReference>
<evidence type="ECO:0000256" key="1">
    <source>
        <dbReference type="ARBA" id="ARBA00010312"/>
    </source>
</evidence>
<accession>A0A9D1A1V1</accession>
<dbReference type="Gene3D" id="2.20.25.90">
    <property type="entry name" value="ADC-like domains"/>
    <property type="match status" value="1"/>
</dbReference>
<comment type="similarity">
    <text evidence="1">Belongs to the prokaryotic molybdopterin-containing oxidoreductase family.</text>
</comment>
<dbReference type="InterPro" id="IPR006311">
    <property type="entry name" value="TAT_signal"/>
</dbReference>
<keyword evidence="6" id="KW-0411">Iron-sulfur</keyword>
<dbReference type="NCBIfam" id="TIGR01409">
    <property type="entry name" value="TAT_signal_seq"/>
    <property type="match status" value="1"/>
</dbReference>
<dbReference type="AlphaFoldDB" id="A0A9D1A1V1"/>
<dbReference type="GO" id="GO:0046872">
    <property type="term" value="F:metal ion binding"/>
    <property type="evidence" value="ECO:0007669"/>
    <property type="project" value="UniProtKB-KW"/>
</dbReference>
<dbReference type="PROSITE" id="PS51669">
    <property type="entry name" value="4FE4S_MOW_BIS_MGD"/>
    <property type="match status" value="1"/>
</dbReference>
<dbReference type="InterPro" id="IPR009010">
    <property type="entry name" value="Asp_de-COase-like_dom_sf"/>
</dbReference>
<keyword evidence="3 7" id="KW-0732">Signal</keyword>
<dbReference type="PANTHER" id="PTHR43742">
    <property type="entry name" value="TRIMETHYLAMINE-N-OXIDE REDUCTASE"/>
    <property type="match status" value="1"/>
</dbReference>
<dbReference type="Gene3D" id="3.40.50.12440">
    <property type="match status" value="1"/>
</dbReference>
<dbReference type="EMBL" id="DVGB01000089">
    <property type="protein sequence ID" value="HIR02093.1"/>
    <property type="molecule type" value="Genomic_DNA"/>
</dbReference>
<proteinExistence type="inferred from homology"/>
<dbReference type="Proteomes" id="UP000824261">
    <property type="component" value="Unassembled WGS sequence"/>
</dbReference>
<evidence type="ECO:0000259" key="8">
    <source>
        <dbReference type="PROSITE" id="PS51669"/>
    </source>
</evidence>
<dbReference type="Gene3D" id="2.40.40.20">
    <property type="match status" value="1"/>
</dbReference>
<sequence length="815" mass="91303">MSGTKSPQGGISRRSFLKTTGAVVGAAGLAGASTALPALAEVEGTQANDDTTVYSGSCRGNCFQGCHIYYKVREGRVVETEAGKFPDGQYDRICPKGHSLPHRFYDEHRTQYPLRRVEGTERGAGQWERISWDEALSDIAEKWKGYLDELGGRSLGFVSISGNSGIANGTVYTRLMNVLGATKLALHVDNALFKGTIDTLGRAVAWNSNDMSDMINTRCLFVWGSNTTESQIQMWHFMAEAIDAGAKMVCIDPNITGVASKSDVHVRLRPGTDSALAMGMMNVVLEKGWEDLDFLSKHTVAPFLVKEDGKYLRAADIGMQVDGIEEDDVAAKTIMVARSDSEFDIVGNVENPLLEGTFTVNDIKVTTAYSLLLDAIRDYTPDKVAEICDIPVEQIYEITDLYCNHGPSWIFQGLGQEHYVNGHYSYISTASLAMLTGNLAKPGASCGYVRPRNPYKTGTAGKPKGSKGSLTVAAELLPEIVETDKYGEYDIPLRSIWVFNNNWFGVTTERKTFIDAFNKVDLIIVADPCMTETAQYADYVLPVCDWAENLDVHGNATLYPCIHLQEKAIEPLFESKSDYDIICELAKKLGIEQYFSQTTEEFLEECMGADVWNELLEKKCIWQDYFVDDGYTYIHGADGVYPTATTRAQFYLENPGRGFYGEVQYGQTVDWTKERLPHWEPPNEAWHENELFKKYPLTNYQEHIKWRTHTQFGYVPLLRELDPEPVIKLNPEDAHERGIETGDIVRAFNDRGYVVLKAVIDAGLRKGMTNIPHGWQRDQFIEGHYNDLTSREMNPIVCNNNFNDVLIEVEKYEEA</sequence>
<keyword evidence="5" id="KW-0408">Iron</keyword>
<keyword evidence="2" id="KW-0479">Metal-binding</keyword>
<dbReference type="GO" id="GO:0016491">
    <property type="term" value="F:oxidoreductase activity"/>
    <property type="evidence" value="ECO:0007669"/>
    <property type="project" value="UniProtKB-KW"/>
</dbReference>
<dbReference type="InterPro" id="IPR050612">
    <property type="entry name" value="Prok_Mopterin_Oxidored"/>
</dbReference>
<organism evidence="9 10">
    <name type="scientific">Candidatus Aveggerthella stercoripullorum</name>
    <dbReference type="NCBI Taxonomy" id="2840688"/>
    <lineage>
        <taxon>Bacteria</taxon>
        <taxon>Bacillati</taxon>
        <taxon>Actinomycetota</taxon>
        <taxon>Coriobacteriia</taxon>
        <taxon>Eggerthellales</taxon>
        <taxon>Eggerthellaceae</taxon>
        <taxon>Eggerthellaceae incertae sedis</taxon>
        <taxon>Candidatus Aveggerthella</taxon>
    </lineage>
</organism>
<dbReference type="Pfam" id="PF10518">
    <property type="entry name" value="TAT_signal"/>
    <property type="match status" value="1"/>
</dbReference>
<dbReference type="Gene3D" id="3.40.50.740">
    <property type="match status" value="1"/>
</dbReference>
<reference evidence="9" key="2">
    <citation type="journal article" date="2021" name="PeerJ">
        <title>Extensive microbial diversity within the chicken gut microbiome revealed by metagenomics and culture.</title>
        <authorList>
            <person name="Gilroy R."/>
            <person name="Ravi A."/>
            <person name="Getino M."/>
            <person name="Pursley I."/>
            <person name="Horton D.L."/>
            <person name="Alikhan N.F."/>
            <person name="Baker D."/>
            <person name="Gharbi K."/>
            <person name="Hall N."/>
            <person name="Watson M."/>
            <person name="Adriaenssens E.M."/>
            <person name="Foster-Nyarko E."/>
            <person name="Jarju S."/>
            <person name="Secka A."/>
            <person name="Antonio M."/>
            <person name="Oren A."/>
            <person name="Chaudhuri R.R."/>
            <person name="La Ragione R."/>
            <person name="Hildebrand F."/>
            <person name="Pallen M.J."/>
        </authorList>
    </citation>
    <scope>NUCLEOTIDE SEQUENCE</scope>
    <source>
        <strain evidence="9">ChiGjej1B1-2707</strain>
    </source>
</reference>
<evidence type="ECO:0000313" key="9">
    <source>
        <dbReference type="EMBL" id="HIR02093.1"/>
    </source>
</evidence>
<dbReference type="GO" id="GO:0051536">
    <property type="term" value="F:iron-sulfur cluster binding"/>
    <property type="evidence" value="ECO:0007669"/>
    <property type="project" value="UniProtKB-KW"/>
</dbReference>
<gene>
    <name evidence="9" type="ORF">IAA69_07535</name>
</gene>
<dbReference type="Pfam" id="PF00384">
    <property type="entry name" value="Molybdopterin"/>
    <property type="match status" value="1"/>
</dbReference>
<dbReference type="SMART" id="SM00926">
    <property type="entry name" value="Molybdop_Fe4S4"/>
    <property type="match status" value="1"/>
</dbReference>
<dbReference type="Gene3D" id="3.30.2070.10">
    <property type="entry name" value="Formate dehydrogenase/DMSO reductase"/>
    <property type="match status" value="1"/>
</dbReference>
<feature type="signal peptide" evidence="7">
    <location>
        <begin position="1"/>
        <end position="40"/>
    </location>
</feature>
<comment type="caution">
    <text evidence="9">The sequence shown here is derived from an EMBL/GenBank/DDBJ whole genome shotgun (WGS) entry which is preliminary data.</text>
</comment>
<dbReference type="InterPro" id="IPR006657">
    <property type="entry name" value="MoPterin_dinucl-bd_dom"/>
</dbReference>
<evidence type="ECO:0000256" key="3">
    <source>
        <dbReference type="ARBA" id="ARBA00022729"/>
    </source>
</evidence>
<dbReference type="Pfam" id="PF01568">
    <property type="entry name" value="Molydop_binding"/>
    <property type="match status" value="1"/>
</dbReference>
<keyword evidence="4" id="KW-0560">Oxidoreductase</keyword>
<evidence type="ECO:0000256" key="4">
    <source>
        <dbReference type="ARBA" id="ARBA00023002"/>
    </source>
</evidence>
<evidence type="ECO:0000256" key="2">
    <source>
        <dbReference type="ARBA" id="ARBA00022723"/>
    </source>
</evidence>
<evidence type="ECO:0000256" key="5">
    <source>
        <dbReference type="ARBA" id="ARBA00023004"/>
    </source>
</evidence>
<evidence type="ECO:0000256" key="7">
    <source>
        <dbReference type="SAM" id="SignalP"/>
    </source>
</evidence>
<dbReference type="InterPro" id="IPR019546">
    <property type="entry name" value="TAT_signal_bac_arc"/>
</dbReference>
<dbReference type="InterPro" id="IPR006656">
    <property type="entry name" value="Mopterin_OxRdtase"/>
</dbReference>
<feature type="chain" id="PRO_5038540745" evidence="7">
    <location>
        <begin position="41"/>
        <end position="815"/>
    </location>
</feature>
<evidence type="ECO:0000313" key="10">
    <source>
        <dbReference type="Proteomes" id="UP000824261"/>
    </source>
</evidence>
<dbReference type="Gene3D" id="3.40.228.10">
    <property type="entry name" value="Dimethylsulfoxide Reductase, domain 2"/>
    <property type="match status" value="1"/>
</dbReference>
<dbReference type="InterPro" id="IPR006963">
    <property type="entry name" value="Mopterin_OxRdtase_4Fe-4S_dom"/>
</dbReference>
<dbReference type="SUPFAM" id="SSF53706">
    <property type="entry name" value="Formate dehydrogenase/DMSO reductase, domains 1-3"/>
    <property type="match status" value="1"/>
</dbReference>
<protein>
    <submittedName>
        <fullName evidence="9">Molybdopterin-dependent oxidoreductase</fullName>
    </submittedName>
</protein>
<feature type="domain" description="4Fe-4S Mo/W bis-MGD-type" evidence="8">
    <location>
        <begin position="51"/>
        <end position="108"/>
    </location>
</feature>
<name>A0A9D1A1V1_9ACTN</name>
<dbReference type="GO" id="GO:0043546">
    <property type="term" value="F:molybdopterin cofactor binding"/>
    <property type="evidence" value="ECO:0007669"/>
    <property type="project" value="InterPro"/>
</dbReference>
<dbReference type="SUPFAM" id="SSF50692">
    <property type="entry name" value="ADC-like"/>
    <property type="match status" value="1"/>
</dbReference>
<reference evidence="9" key="1">
    <citation type="submission" date="2020-10" db="EMBL/GenBank/DDBJ databases">
        <authorList>
            <person name="Gilroy R."/>
        </authorList>
    </citation>
    <scope>NUCLEOTIDE SEQUENCE</scope>
    <source>
        <strain evidence="9">ChiGjej1B1-2707</strain>
    </source>
</reference>
<dbReference type="PROSITE" id="PS51318">
    <property type="entry name" value="TAT"/>
    <property type="match status" value="1"/>
</dbReference>
<evidence type="ECO:0000256" key="6">
    <source>
        <dbReference type="ARBA" id="ARBA00023014"/>
    </source>
</evidence>